<comment type="caution">
    <text evidence="5">The sequence shown here is derived from an EMBL/GenBank/DDBJ whole genome shotgun (WGS) entry which is preliminary data.</text>
</comment>
<dbReference type="PANTHER" id="PTHR33375">
    <property type="entry name" value="CHROMOSOME-PARTITIONING PROTEIN PARB-RELATED"/>
    <property type="match status" value="1"/>
</dbReference>
<dbReference type="InterPro" id="IPR004437">
    <property type="entry name" value="ParB/RepB/Spo0J"/>
</dbReference>
<dbReference type="AlphaFoldDB" id="A0A4V3WB09"/>
<dbReference type="GO" id="GO:0003677">
    <property type="term" value="F:DNA binding"/>
    <property type="evidence" value="ECO:0007669"/>
    <property type="project" value="InterPro"/>
</dbReference>
<feature type="compositionally biased region" description="Low complexity" evidence="3">
    <location>
        <begin position="656"/>
        <end position="681"/>
    </location>
</feature>
<dbReference type="PANTHER" id="PTHR33375:SF1">
    <property type="entry name" value="CHROMOSOME-PARTITIONING PROTEIN PARB-RELATED"/>
    <property type="match status" value="1"/>
</dbReference>
<evidence type="ECO:0000256" key="1">
    <source>
        <dbReference type="ARBA" id="ARBA00006295"/>
    </source>
</evidence>
<dbReference type="CDD" id="cd16393">
    <property type="entry name" value="SPO0J_N"/>
    <property type="match status" value="1"/>
</dbReference>
<evidence type="ECO:0000313" key="5">
    <source>
        <dbReference type="EMBL" id="THF61435.1"/>
    </source>
</evidence>
<dbReference type="SMART" id="SM00470">
    <property type="entry name" value="ParB"/>
    <property type="match status" value="1"/>
</dbReference>
<keyword evidence="6" id="KW-1185">Reference proteome</keyword>
<dbReference type="RefSeq" id="WP_136350096.1">
    <property type="nucleotide sequence ID" value="NZ_SSOC01000009.1"/>
</dbReference>
<gene>
    <name evidence="5" type="ORF">E6C76_20355</name>
</gene>
<dbReference type="InterPro" id="IPR041468">
    <property type="entry name" value="HTH_ParB/Spo0J"/>
</dbReference>
<dbReference type="GO" id="GO:0005694">
    <property type="term" value="C:chromosome"/>
    <property type="evidence" value="ECO:0007669"/>
    <property type="project" value="TreeGrafter"/>
</dbReference>
<dbReference type="GO" id="GO:0007059">
    <property type="term" value="P:chromosome segregation"/>
    <property type="evidence" value="ECO:0007669"/>
    <property type="project" value="UniProtKB-KW"/>
</dbReference>
<dbReference type="InterPro" id="IPR003115">
    <property type="entry name" value="ParB_N"/>
</dbReference>
<evidence type="ECO:0000259" key="4">
    <source>
        <dbReference type="SMART" id="SM00470"/>
    </source>
</evidence>
<dbReference type="Proteomes" id="UP000308430">
    <property type="component" value="Unassembled WGS sequence"/>
</dbReference>
<feature type="compositionally biased region" description="Low complexity" evidence="3">
    <location>
        <begin position="537"/>
        <end position="558"/>
    </location>
</feature>
<dbReference type="Gene3D" id="1.10.10.2830">
    <property type="match status" value="1"/>
</dbReference>
<comment type="similarity">
    <text evidence="1">Belongs to the ParB family.</text>
</comment>
<evidence type="ECO:0000256" key="3">
    <source>
        <dbReference type="SAM" id="MobiDB-lite"/>
    </source>
</evidence>
<dbReference type="EMBL" id="SSOC01000009">
    <property type="protein sequence ID" value="THF61435.1"/>
    <property type="molecule type" value="Genomic_DNA"/>
</dbReference>
<dbReference type="SUPFAM" id="SSF109709">
    <property type="entry name" value="KorB DNA-binding domain-like"/>
    <property type="match status" value="1"/>
</dbReference>
<accession>A0A4V3WB09</accession>
<dbReference type="NCBIfam" id="TIGR00180">
    <property type="entry name" value="parB_part"/>
    <property type="match status" value="1"/>
</dbReference>
<proteinExistence type="inferred from homology"/>
<name>A0A4V3WB09_9RHOO</name>
<dbReference type="InterPro" id="IPR036086">
    <property type="entry name" value="ParB/Sulfiredoxin_sf"/>
</dbReference>
<feature type="region of interest" description="Disordered" evidence="3">
    <location>
        <begin position="620"/>
        <end position="719"/>
    </location>
</feature>
<dbReference type="OrthoDB" id="9796891at2"/>
<dbReference type="InterPro" id="IPR050336">
    <property type="entry name" value="Chromosome_partition/occlusion"/>
</dbReference>
<reference evidence="5 6" key="1">
    <citation type="submission" date="2019-04" db="EMBL/GenBank/DDBJ databases">
        <title>Azoarcus nasutitermitis sp. nov. isolated from termite nest.</title>
        <authorList>
            <person name="Lin S.-Y."/>
            <person name="Hameed A."/>
            <person name="Hsu Y.-H."/>
            <person name="Young C.-C."/>
        </authorList>
    </citation>
    <scope>NUCLEOTIDE SEQUENCE [LARGE SCALE GENOMIC DNA]</scope>
    <source>
        <strain evidence="5 6">CC-YHH838</strain>
    </source>
</reference>
<protein>
    <submittedName>
        <fullName evidence="5">ParB/RepB/Spo0J family partition protein</fullName>
    </submittedName>
</protein>
<dbReference type="Pfam" id="PF17762">
    <property type="entry name" value="HTH_ParB"/>
    <property type="match status" value="1"/>
</dbReference>
<evidence type="ECO:0000256" key="2">
    <source>
        <dbReference type="ARBA" id="ARBA00022829"/>
    </source>
</evidence>
<feature type="region of interest" description="Disordered" evidence="3">
    <location>
        <begin position="530"/>
        <end position="562"/>
    </location>
</feature>
<sequence length="719" mass="77913">MSTEFLHISLGLLAPSPTNPRKTFADLEDLAESIKAQGVMQPILARPWPSDYPTPANRGAAPAYEIVAGERRYRASLLAGLDELPVLVRDLDTRAVLEAQIVENLQRRDVTELEEAEGYQLMMRDHGYTADELAEKVGKSRAYIYGRLKLCALCDECRQLYRDGKLDASRALLIARIPVPALQVKAAEAIIRDGWPHGPMSAREAANHIQQHYMLDLLKAPFPMSAHIVVQSTGILGTRAFGEIPCTECPQRTGNAPDEYPGISPDVCTDPTCYAAKRAAHMAKQVETEKAMGRKVITGEAAKKIAPHGIYSHEHGDYIALDEKSYYGGEYKTARKAIKGQDVPIVMIEDHRKGALVPMVAKKDLNEALRANGIKISNSSRDPKDLARERARKIEIQYRRTLFEQHHASARMAINAAKKPELKHADLALVARQFWAQRGSDAQKRLARMYVPEAPERTEQDSQWQDDDWRRGRRLSAMIDEFNDAQLILFLLDLALVGTLDVPTYMDDIATPEPLLAAAQRAGLDPDAIRADLGTKTPAGTSTAPQAAPAPAPEVSAPKFTIGDRVRGRADACWDNGEPINIGQEPGTITAHAADGYAVAFDDGTRRTYLPASALETLPAEASEPASTPTQAAPAASDTGQAKASDKPPRAKKAAPARGATAAKPKKQAATAAKKSTGKAKTSGRASPAGGKKARAGDDAEAAPYRCPKTMDMLEGATA</sequence>
<keyword evidence="2" id="KW-0159">Chromosome partition</keyword>
<dbReference type="Pfam" id="PF02195">
    <property type="entry name" value="ParB_N"/>
    <property type="match status" value="1"/>
</dbReference>
<feature type="compositionally biased region" description="Low complexity" evidence="3">
    <location>
        <begin position="622"/>
        <end position="643"/>
    </location>
</feature>
<feature type="domain" description="ParB-like N-terminal" evidence="4">
    <location>
        <begin position="6"/>
        <end position="105"/>
    </location>
</feature>
<evidence type="ECO:0000313" key="6">
    <source>
        <dbReference type="Proteomes" id="UP000308430"/>
    </source>
</evidence>
<organism evidence="5 6">
    <name type="scientific">Pseudothauera nasutitermitis</name>
    <dbReference type="NCBI Taxonomy" id="2565930"/>
    <lineage>
        <taxon>Bacteria</taxon>
        <taxon>Pseudomonadati</taxon>
        <taxon>Pseudomonadota</taxon>
        <taxon>Betaproteobacteria</taxon>
        <taxon>Rhodocyclales</taxon>
        <taxon>Zoogloeaceae</taxon>
        <taxon>Pseudothauera</taxon>
    </lineage>
</organism>
<dbReference type="Gene3D" id="3.90.1530.30">
    <property type="match status" value="1"/>
</dbReference>
<dbReference type="SUPFAM" id="SSF110849">
    <property type="entry name" value="ParB/Sulfiredoxin"/>
    <property type="match status" value="1"/>
</dbReference>